<evidence type="ECO:0000313" key="1">
    <source>
        <dbReference type="EMBL" id="CEM29360.1"/>
    </source>
</evidence>
<keyword evidence="2" id="KW-1185">Reference proteome</keyword>
<organism evidence="1 2">
    <name type="scientific">Vitrella brassicaformis (strain CCMP3155)</name>
    <dbReference type="NCBI Taxonomy" id="1169540"/>
    <lineage>
        <taxon>Eukaryota</taxon>
        <taxon>Sar</taxon>
        <taxon>Alveolata</taxon>
        <taxon>Colpodellida</taxon>
        <taxon>Vitrellaceae</taxon>
        <taxon>Vitrella</taxon>
    </lineage>
</organism>
<name>A0A0G4GI00_VITBC</name>
<reference evidence="1 2" key="1">
    <citation type="submission" date="2014-11" db="EMBL/GenBank/DDBJ databases">
        <authorList>
            <person name="Zhu J."/>
            <person name="Qi W."/>
            <person name="Song R."/>
        </authorList>
    </citation>
    <scope>NUCLEOTIDE SEQUENCE [LARGE SCALE GENOMIC DNA]</scope>
</reference>
<evidence type="ECO:0000313" key="2">
    <source>
        <dbReference type="Proteomes" id="UP000041254"/>
    </source>
</evidence>
<dbReference type="VEuPathDB" id="CryptoDB:Vbra_22763"/>
<dbReference type="EMBL" id="CDMY01000673">
    <property type="protein sequence ID" value="CEM29360.1"/>
    <property type="molecule type" value="Genomic_DNA"/>
</dbReference>
<protein>
    <submittedName>
        <fullName evidence="1">Uncharacterized protein</fullName>
    </submittedName>
</protein>
<accession>A0A0G4GI00</accession>
<sequence length="382" mass="41772">MSGLEQEHSEISCLMYRLSALDAVDLSSHDCSLHMIAALHQYAKLRASLKALVKAATFPQPRTDASAKLDDLSADAVGSLQNPLDLQSVGRLKMTARLVNDDLKMALRRRLTVAVDKAGLTGVVRFAPQLGGGGVMKALWLMEEGGKWGEVGNGLRLAGQCSYCQLPITINAVDLQKHDTKTAYLSMPRVTAQWMVVSRHVAFRCANGQQDGTFELFRDPATNEIRAFRDEPEFAITLNPPLPTTAVHPLQQHPFQQHMNPDDPPVQSAIYFDEEAEDGWTAGAAGVIGDIAASMSAFIVAMILLHHHKIGVLPIHIMHMDIDRSVRGGYLDGVLTQSPHTPLDGCSAVVAFEDDDGHVHQDHMLTAFDDPFTAWVQFGVRP</sequence>
<dbReference type="InParanoid" id="A0A0G4GI00"/>
<gene>
    <name evidence="1" type="ORF">Vbra_22763</name>
</gene>
<dbReference type="Proteomes" id="UP000041254">
    <property type="component" value="Unassembled WGS sequence"/>
</dbReference>
<dbReference type="PhylomeDB" id="A0A0G4GI00"/>
<dbReference type="AlphaFoldDB" id="A0A0G4GI00"/>
<proteinExistence type="predicted"/>